<evidence type="ECO:0000313" key="3">
    <source>
        <dbReference type="Proteomes" id="UP000625711"/>
    </source>
</evidence>
<protein>
    <submittedName>
        <fullName evidence="2">Uncharacterized protein</fullName>
    </submittedName>
</protein>
<reference evidence="2" key="1">
    <citation type="submission" date="2020-08" db="EMBL/GenBank/DDBJ databases">
        <title>Genome sequencing and assembly of the red palm weevil Rhynchophorus ferrugineus.</title>
        <authorList>
            <person name="Dias G.B."/>
            <person name="Bergman C.M."/>
            <person name="Manee M."/>
        </authorList>
    </citation>
    <scope>NUCLEOTIDE SEQUENCE</scope>
    <source>
        <strain evidence="2">AA-2017</strain>
        <tissue evidence="2">Whole larva</tissue>
    </source>
</reference>
<dbReference type="AlphaFoldDB" id="A0A834M8T1"/>
<accession>A0A834M8T1</accession>
<gene>
    <name evidence="2" type="ORF">GWI33_012420</name>
</gene>
<proteinExistence type="predicted"/>
<dbReference type="Proteomes" id="UP000625711">
    <property type="component" value="Unassembled WGS sequence"/>
</dbReference>
<evidence type="ECO:0000256" key="1">
    <source>
        <dbReference type="SAM" id="MobiDB-lite"/>
    </source>
</evidence>
<organism evidence="2 3">
    <name type="scientific">Rhynchophorus ferrugineus</name>
    <name type="common">Red palm weevil</name>
    <name type="synonym">Curculio ferrugineus</name>
    <dbReference type="NCBI Taxonomy" id="354439"/>
    <lineage>
        <taxon>Eukaryota</taxon>
        <taxon>Metazoa</taxon>
        <taxon>Ecdysozoa</taxon>
        <taxon>Arthropoda</taxon>
        <taxon>Hexapoda</taxon>
        <taxon>Insecta</taxon>
        <taxon>Pterygota</taxon>
        <taxon>Neoptera</taxon>
        <taxon>Endopterygota</taxon>
        <taxon>Coleoptera</taxon>
        <taxon>Polyphaga</taxon>
        <taxon>Cucujiformia</taxon>
        <taxon>Curculionidae</taxon>
        <taxon>Dryophthorinae</taxon>
        <taxon>Rhynchophorus</taxon>
    </lineage>
</organism>
<keyword evidence="3" id="KW-1185">Reference proteome</keyword>
<feature type="region of interest" description="Disordered" evidence="1">
    <location>
        <begin position="37"/>
        <end position="57"/>
    </location>
</feature>
<comment type="caution">
    <text evidence="2">The sequence shown here is derived from an EMBL/GenBank/DDBJ whole genome shotgun (WGS) entry which is preliminary data.</text>
</comment>
<evidence type="ECO:0000313" key="2">
    <source>
        <dbReference type="EMBL" id="KAF7274918.1"/>
    </source>
</evidence>
<dbReference type="EMBL" id="JAACXV010011826">
    <property type="protein sequence ID" value="KAF7274918.1"/>
    <property type="molecule type" value="Genomic_DNA"/>
</dbReference>
<sequence length="71" mass="8477">MQQRRQRQKPVKKKKMRIRTYVGALRVKVAFGRDPIVGRRGAEDEGTRENKNKSRIKRRESIRDVNFVCLH</sequence>
<name>A0A834M8T1_RHYFE</name>
<feature type="compositionally biased region" description="Basic and acidic residues" evidence="1">
    <location>
        <begin position="37"/>
        <end position="52"/>
    </location>
</feature>